<dbReference type="CDD" id="cd16449">
    <property type="entry name" value="RING-HC"/>
    <property type="match status" value="1"/>
</dbReference>
<dbReference type="InParanoid" id="A0A2P6NPL3"/>
<protein>
    <recommendedName>
        <fullName evidence="11">RNA-binding protein</fullName>
    </recommendedName>
</protein>
<dbReference type="OrthoDB" id="2017782at2759"/>
<dbReference type="CDD" id="cd00590">
    <property type="entry name" value="RRM_SF"/>
    <property type="match status" value="2"/>
</dbReference>
<feature type="region of interest" description="Disordered" evidence="6">
    <location>
        <begin position="1"/>
        <end position="136"/>
    </location>
</feature>
<dbReference type="InterPro" id="IPR013083">
    <property type="entry name" value="Znf_RING/FYVE/PHD"/>
</dbReference>
<feature type="compositionally biased region" description="Polar residues" evidence="6">
    <location>
        <begin position="70"/>
        <end position="85"/>
    </location>
</feature>
<evidence type="ECO:0000256" key="6">
    <source>
        <dbReference type="SAM" id="MobiDB-lite"/>
    </source>
</evidence>
<dbReference type="SMART" id="SM00360">
    <property type="entry name" value="RRM"/>
    <property type="match status" value="2"/>
</dbReference>
<dbReference type="STRING" id="1890364.A0A2P6NPL3"/>
<dbReference type="EMBL" id="MDYQ01000038">
    <property type="protein sequence ID" value="PRP85893.1"/>
    <property type="molecule type" value="Genomic_DNA"/>
</dbReference>
<sequence>MSKPAAKKSNASNGKRNANPTGTSNNNTPRNNKNNPQQQTQPSPSERAPTTSNAPVTSTNEEGNNNNGSPQTSNEQNKAPTQNIWNVRAAQAAAAHPETKQHEEDYSSKHGMGSSSEPIYPTPPTSSNETRQNQGQQQYSYNHNAPQNITLLAHLEHKLDAVSLGGKKREGGETKQENRRPQEEELPSRTLWVGNVSGNVVEDDLHRTFGVYGRIDSLRILHARFCAFINFEEEESARNARQNLDGTIIGGQSVMVNFRKTEKNTTQHTNQVDNGEVSLNKPSRALWIGNISATVTEDDLKNAFSTFGEIESVRSLKAKTCAFVNFVNTEDAQNALQSLQGFVMGDMPIKINFGRLPPKKRSSGRAEDFEYPMGYGYNGMPPPFMTPVHYMMNGEYSYQGYPYGMPMGYPPGYYHDPYMYNYPPTYLCDLCQTNMKEFLLMPCQHAICNGCVGKTKMGGVDKCPLGGEVLSEVRQIQYPPMPPTHQSMEYGHSTQNPPMLNNGGMMGVPPGRVVDGHPNGGEQGY</sequence>
<evidence type="ECO:0000259" key="7">
    <source>
        <dbReference type="PROSITE" id="PS50089"/>
    </source>
</evidence>
<dbReference type="SUPFAM" id="SSF54928">
    <property type="entry name" value="RNA-binding domain, RBD"/>
    <property type="match status" value="2"/>
</dbReference>
<dbReference type="PROSITE" id="PS50089">
    <property type="entry name" value="ZF_RING_2"/>
    <property type="match status" value="1"/>
</dbReference>
<evidence type="ECO:0000256" key="1">
    <source>
        <dbReference type="ARBA" id="ARBA00022723"/>
    </source>
</evidence>
<comment type="caution">
    <text evidence="9">The sequence shown here is derived from an EMBL/GenBank/DDBJ whole genome shotgun (WGS) entry which is preliminary data.</text>
</comment>
<dbReference type="PANTHER" id="PTHR47093:SF1">
    <property type="entry name" value="PROTEIN JSN1-RELATED"/>
    <property type="match status" value="1"/>
</dbReference>
<feature type="compositionally biased region" description="Low complexity" evidence="6">
    <location>
        <begin position="57"/>
        <end position="69"/>
    </location>
</feature>
<keyword evidence="10" id="KW-1185">Reference proteome</keyword>
<keyword evidence="1" id="KW-0479">Metal-binding</keyword>
<keyword evidence="5" id="KW-0694">RNA-binding</keyword>
<evidence type="ECO:0000313" key="9">
    <source>
        <dbReference type="EMBL" id="PRP85893.1"/>
    </source>
</evidence>
<dbReference type="InterPro" id="IPR012677">
    <property type="entry name" value="Nucleotide-bd_a/b_plait_sf"/>
</dbReference>
<feature type="compositionally biased region" description="Basic and acidic residues" evidence="6">
    <location>
        <begin position="167"/>
        <end position="187"/>
    </location>
</feature>
<reference evidence="9 10" key="1">
    <citation type="journal article" date="2018" name="Genome Biol. Evol.">
        <title>Multiple Roots of Fruiting Body Formation in Amoebozoa.</title>
        <authorList>
            <person name="Hillmann F."/>
            <person name="Forbes G."/>
            <person name="Novohradska S."/>
            <person name="Ferling I."/>
            <person name="Riege K."/>
            <person name="Groth M."/>
            <person name="Westermann M."/>
            <person name="Marz M."/>
            <person name="Spaller T."/>
            <person name="Winckler T."/>
            <person name="Schaap P."/>
            <person name="Glockner G."/>
        </authorList>
    </citation>
    <scope>NUCLEOTIDE SEQUENCE [LARGE SCALE GENOMIC DNA]</scope>
    <source>
        <strain evidence="9 10">Jena</strain>
    </source>
</reference>
<dbReference type="Proteomes" id="UP000241769">
    <property type="component" value="Unassembled WGS sequence"/>
</dbReference>
<dbReference type="PROSITE" id="PS00518">
    <property type="entry name" value="ZF_RING_1"/>
    <property type="match status" value="1"/>
</dbReference>
<dbReference type="InterPro" id="IPR052645">
    <property type="entry name" value="Pumilio_domain_protein"/>
</dbReference>
<feature type="compositionally biased region" description="Polar residues" evidence="6">
    <location>
        <begin position="125"/>
        <end position="136"/>
    </location>
</feature>
<dbReference type="InterPro" id="IPR001841">
    <property type="entry name" value="Znf_RING"/>
</dbReference>
<dbReference type="Pfam" id="PF00076">
    <property type="entry name" value="RRM_1"/>
    <property type="match status" value="2"/>
</dbReference>
<feature type="domain" description="RING-type" evidence="7">
    <location>
        <begin position="428"/>
        <end position="465"/>
    </location>
</feature>
<name>A0A2P6NPL3_9EUKA</name>
<dbReference type="InterPro" id="IPR000504">
    <property type="entry name" value="RRM_dom"/>
</dbReference>
<feature type="compositionally biased region" description="Basic and acidic residues" evidence="6">
    <location>
        <begin position="97"/>
        <end position="108"/>
    </location>
</feature>
<keyword evidence="2 4" id="KW-0863">Zinc-finger</keyword>
<dbReference type="PANTHER" id="PTHR47093">
    <property type="entry name" value="PROTEIN JSN1-RELATED"/>
    <property type="match status" value="1"/>
</dbReference>
<dbReference type="PROSITE" id="PS50102">
    <property type="entry name" value="RRM"/>
    <property type="match status" value="2"/>
</dbReference>
<dbReference type="GO" id="GO:0000288">
    <property type="term" value="P:nuclear-transcribed mRNA catabolic process, deadenylation-dependent decay"/>
    <property type="evidence" value="ECO:0007669"/>
    <property type="project" value="TreeGrafter"/>
</dbReference>
<dbReference type="AlphaFoldDB" id="A0A2P6NPL3"/>
<evidence type="ECO:0000259" key="8">
    <source>
        <dbReference type="PROSITE" id="PS50102"/>
    </source>
</evidence>
<dbReference type="SUPFAM" id="SSF57850">
    <property type="entry name" value="RING/U-box"/>
    <property type="match status" value="1"/>
</dbReference>
<feature type="domain" description="RRM" evidence="8">
    <location>
        <begin position="284"/>
        <end position="356"/>
    </location>
</feature>
<dbReference type="Gene3D" id="3.30.40.10">
    <property type="entry name" value="Zinc/RING finger domain, C3HC4 (zinc finger)"/>
    <property type="match status" value="1"/>
</dbReference>
<evidence type="ECO:0000256" key="3">
    <source>
        <dbReference type="ARBA" id="ARBA00022833"/>
    </source>
</evidence>
<dbReference type="GO" id="GO:0003723">
    <property type="term" value="F:RNA binding"/>
    <property type="evidence" value="ECO:0007669"/>
    <property type="project" value="UniProtKB-UniRule"/>
</dbReference>
<dbReference type="InterPro" id="IPR017907">
    <property type="entry name" value="Znf_RING_CS"/>
</dbReference>
<organism evidence="9 10">
    <name type="scientific">Planoprotostelium fungivorum</name>
    <dbReference type="NCBI Taxonomy" id="1890364"/>
    <lineage>
        <taxon>Eukaryota</taxon>
        <taxon>Amoebozoa</taxon>
        <taxon>Evosea</taxon>
        <taxon>Variosea</taxon>
        <taxon>Cavosteliida</taxon>
        <taxon>Cavosteliaceae</taxon>
        <taxon>Planoprotostelium</taxon>
    </lineage>
</organism>
<evidence type="ECO:0000256" key="4">
    <source>
        <dbReference type="PROSITE-ProRule" id="PRU00175"/>
    </source>
</evidence>
<feature type="compositionally biased region" description="Low complexity" evidence="6">
    <location>
        <begin position="17"/>
        <end position="42"/>
    </location>
</feature>
<dbReference type="InterPro" id="IPR035979">
    <property type="entry name" value="RBD_domain_sf"/>
</dbReference>
<proteinExistence type="predicted"/>
<feature type="domain" description="RRM" evidence="8">
    <location>
        <begin position="189"/>
        <end position="261"/>
    </location>
</feature>
<feature type="region of interest" description="Disordered" evidence="6">
    <location>
        <begin position="164"/>
        <end position="187"/>
    </location>
</feature>
<gene>
    <name evidence="9" type="ORF">PROFUN_06167</name>
</gene>
<evidence type="ECO:0000313" key="10">
    <source>
        <dbReference type="Proteomes" id="UP000241769"/>
    </source>
</evidence>
<evidence type="ECO:0008006" key="11">
    <source>
        <dbReference type="Google" id="ProtNLM"/>
    </source>
</evidence>
<keyword evidence="3" id="KW-0862">Zinc</keyword>
<dbReference type="Pfam" id="PF13920">
    <property type="entry name" value="zf-C3HC4_3"/>
    <property type="match status" value="1"/>
</dbReference>
<evidence type="ECO:0000256" key="2">
    <source>
        <dbReference type="ARBA" id="ARBA00022771"/>
    </source>
</evidence>
<evidence type="ECO:0000256" key="5">
    <source>
        <dbReference type="PROSITE-ProRule" id="PRU00176"/>
    </source>
</evidence>
<accession>A0A2P6NPL3</accession>
<dbReference type="Gene3D" id="3.30.70.330">
    <property type="match status" value="2"/>
</dbReference>
<dbReference type="GO" id="GO:0008270">
    <property type="term" value="F:zinc ion binding"/>
    <property type="evidence" value="ECO:0007669"/>
    <property type="project" value="UniProtKB-KW"/>
</dbReference>